<keyword evidence="2" id="KW-1185">Reference proteome</keyword>
<comment type="caution">
    <text evidence="1">The sequence shown here is derived from an EMBL/GenBank/DDBJ whole genome shotgun (WGS) entry which is preliminary data.</text>
</comment>
<name>A0ABD2JY54_9BILA</name>
<reference evidence="1 2" key="1">
    <citation type="submission" date="2024-10" db="EMBL/GenBank/DDBJ databases">
        <authorList>
            <person name="Kim D."/>
        </authorList>
    </citation>
    <scope>NUCLEOTIDE SEQUENCE [LARGE SCALE GENOMIC DNA]</scope>
    <source>
        <strain evidence="1">BH-2024</strain>
    </source>
</reference>
<sequence>MTSVLSGSWSSGNEHWSTKLKYAKHSPNRRMPLLDIFTPPTDLLDRLRTCSQIHQPEHKDELKYVARPNYEWVELVLHNYFTKNRLPETLQLGDWSGGRPHQLIRRSCQSALTSGMENVLVPQDGGPLHQAKVVKVVILREEGPSCSALAGGPPLAGSPMENVEVPQDGGPMHQAKLADAPSGTWEPVVGVDEAMEEAEAAAERTGALEGLLSVEELADEEEVMLSALGPTLEELEEDAALLEELLMAP</sequence>
<protein>
    <submittedName>
        <fullName evidence="1">Uncharacterized protein</fullName>
    </submittedName>
</protein>
<accession>A0ABD2JY54</accession>
<dbReference type="AlphaFoldDB" id="A0ABD2JY54"/>
<organism evidence="1 2">
    <name type="scientific">Heterodera trifolii</name>
    <dbReference type="NCBI Taxonomy" id="157864"/>
    <lineage>
        <taxon>Eukaryota</taxon>
        <taxon>Metazoa</taxon>
        <taxon>Ecdysozoa</taxon>
        <taxon>Nematoda</taxon>
        <taxon>Chromadorea</taxon>
        <taxon>Rhabditida</taxon>
        <taxon>Tylenchina</taxon>
        <taxon>Tylenchomorpha</taxon>
        <taxon>Tylenchoidea</taxon>
        <taxon>Heteroderidae</taxon>
        <taxon>Heteroderinae</taxon>
        <taxon>Heterodera</taxon>
    </lineage>
</organism>
<evidence type="ECO:0000313" key="2">
    <source>
        <dbReference type="Proteomes" id="UP001620626"/>
    </source>
</evidence>
<gene>
    <name evidence="1" type="ORF">niasHT_024390</name>
</gene>
<evidence type="ECO:0000313" key="1">
    <source>
        <dbReference type="EMBL" id="KAL3095564.1"/>
    </source>
</evidence>
<dbReference type="Proteomes" id="UP001620626">
    <property type="component" value="Unassembled WGS sequence"/>
</dbReference>
<dbReference type="EMBL" id="JBICBT010000879">
    <property type="protein sequence ID" value="KAL3095564.1"/>
    <property type="molecule type" value="Genomic_DNA"/>
</dbReference>
<proteinExistence type="predicted"/>